<dbReference type="RefSeq" id="WP_145088225.1">
    <property type="nucleotide sequence ID" value="NZ_CP036274.1"/>
</dbReference>
<evidence type="ECO:0000313" key="3">
    <source>
        <dbReference type="Proteomes" id="UP000315017"/>
    </source>
</evidence>
<dbReference type="OrthoDB" id="9803265at2"/>
<keyword evidence="1" id="KW-0472">Membrane</keyword>
<dbReference type="Proteomes" id="UP000315017">
    <property type="component" value="Chromosome"/>
</dbReference>
<proteinExistence type="predicted"/>
<dbReference type="Pfam" id="PF16316">
    <property type="entry name" value="DUF4956"/>
    <property type="match status" value="1"/>
</dbReference>
<feature type="transmembrane region" description="Helical" evidence="1">
    <location>
        <begin position="22"/>
        <end position="41"/>
    </location>
</feature>
<dbReference type="AlphaFoldDB" id="A0A517YAZ4"/>
<dbReference type="EMBL" id="CP036274">
    <property type="protein sequence ID" value="QDU27381.1"/>
    <property type="molecule type" value="Genomic_DNA"/>
</dbReference>
<keyword evidence="3" id="KW-1185">Reference proteome</keyword>
<feature type="transmembrane region" description="Helical" evidence="1">
    <location>
        <begin position="74"/>
        <end position="90"/>
    </location>
</feature>
<keyword evidence="1" id="KW-1133">Transmembrane helix</keyword>
<evidence type="ECO:0008006" key="4">
    <source>
        <dbReference type="Google" id="ProtNLM"/>
    </source>
</evidence>
<organism evidence="2 3">
    <name type="scientific">Anatilimnocola aggregata</name>
    <dbReference type="NCBI Taxonomy" id="2528021"/>
    <lineage>
        <taxon>Bacteria</taxon>
        <taxon>Pseudomonadati</taxon>
        <taxon>Planctomycetota</taxon>
        <taxon>Planctomycetia</taxon>
        <taxon>Pirellulales</taxon>
        <taxon>Pirellulaceae</taxon>
        <taxon>Anatilimnocola</taxon>
    </lineage>
</organism>
<sequence length="228" mass="24666">METWLKNALFAPVQDLLAWDAILARLLVAFAGGWLVAFVYAWGRRTTLTASTFPGTLVLMTILIAMVTQVIGDNLARAFGLVGALSIVRFRTVMQDTQDVAYVIFAVAVGMSIGAGQPVVALMSFLGVAAAATIFRYFPANVNSTAVAILHVRLGLGRSPEAVLEPVLAEFTTRRELTTVETAKQGAAVDVEYRVLLRPEISAATLVAKINQVEGVQQVQFRKQVRDD</sequence>
<keyword evidence="1" id="KW-0812">Transmembrane</keyword>
<reference evidence="2 3" key="1">
    <citation type="submission" date="2019-02" db="EMBL/GenBank/DDBJ databases">
        <title>Deep-cultivation of Planctomycetes and their phenomic and genomic characterization uncovers novel biology.</title>
        <authorList>
            <person name="Wiegand S."/>
            <person name="Jogler M."/>
            <person name="Boedeker C."/>
            <person name="Pinto D."/>
            <person name="Vollmers J."/>
            <person name="Rivas-Marin E."/>
            <person name="Kohn T."/>
            <person name="Peeters S.H."/>
            <person name="Heuer A."/>
            <person name="Rast P."/>
            <person name="Oberbeckmann S."/>
            <person name="Bunk B."/>
            <person name="Jeske O."/>
            <person name="Meyerdierks A."/>
            <person name="Storesund J.E."/>
            <person name="Kallscheuer N."/>
            <person name="Luecker S."/>
            <person name="Lage O.M."/>
            <person name="Pohl T."/>
            <person name="Merkel B.J."/>
            <person name="Hornburger P."/>
            <person name="Mueller R.-W."/>
            <person name="Bruemmer F."/>
            <person name="Labrenz M."/>
            <person name="Spormann A.M."/>
            <person name="Op den Camp H."/>
            <person name="Overmann J."/>
            <person name="Amann R."/>
            <person name="Jetten M.S.M."/>
            <person name="Mascher T."/>
            <person name="Medema M.H."/>
            <person name="Devos D.P."/>
            <person name="Kaster A.-K."/>
            <person name="Ovreas L."/>
            <person name="Rohde M."/>
            <person name="Galperin M.Y."/>
            <person name="Jogler C."/>
        </authorList>
    </citation>
    <scope>NUCLEOTIDE SEQUENCE [LARGE SCALE GENOMIC DNA]</scope>
    <source>
        <strain evidence="2 3">ETA_A8</strain>
    </source>
</reference>
<name>A0A517YAZ4_9BACT</name>
<gene>
    <name evidence="2" type="ORF">ETAA8_24680</name>
</gene>
<evidence type="ECO:0000256" key="1">
    <source>
        <dbReference type="SAM" id="Phobius"/>
    </source>
</evidence>
<feature type="transmembrane region" description="Helical" evidence="1">
    <location>
        <begin position="102"/>
        <end position="135"/>
    </location>
</feature>
<dbReference type="KEGG" id="aagg:ETAA8_24680"/>
<dbReference type="InterPro" id="IPR032531">
    <property type="entry name" value="DUF4956"/>
</dbReference>
<accession>A0A517YAZ4</accession>
<protein>
    <recommendedName>
        <fullName evidence="4">DUF4956 domain-containing protein</fullName>
    </recommendedName>
</protein>
<feature type="transmembrane region" description="Helical" evidence="1">
    <location>
        <begin position="48"/>
        <end position="68"/>
    </location>
</feature>
<evidence type="ECO:0000313" key="2">
    <source>
        <dbReference type="EMBL" id="QDU27381.1"/>
    </source>
</evidence>